<protein>
    <recommendedName>
        <fullName evidence="2">DUF4216 domain-containing protein</fullName>
    </recommendedName>
</protein>
<accession>A0A2G2WCF3</accession>
<dbReference type="Pfam" id="PF13952">
    <property type="entry name" value="DUF4216"/>
    <property type="match status" value="1"/>
</dbReference>
<name>A0A2G2WCF3_CAPBA</name>
<dbReference type="InterPro" id="IPR025312">
    <property type="entry name" value="DUF4216"/>
</dbReference>
<evidence type="ECO:0000259" key="2">
    <source>
        <dbReference type="Pfam" id="PF13952"/>
    </source>
</evidence>
<proteinExistence type="predicted"/>
<evidence type="ECO:0000313" key="4">
    <source>
        <dbReference type="Proteomes" id="UP000224567"/>
    </source>
</evidence>
<organism evidence="3 4">
    <name type="scientific">Capsicum baccatum</name>
    <name type="common">Peruvian pepper</name>
    <dbReference type="NCBI Taxonomy" id="33114"/>
    <lineage>
        <taxon>Eukaryota</taxon>
        <taxon>Viridiplantae</taxon>
        <taxon>Streptophyta</taxon>
        <taxon>Embryophyta</taxon>
        <taxon>Tracheophyta</taxon>
        <taxon>Spermatophyta</taxon>
        <taxon>Magnoliopsida</taxon>
        <taxon>eudicotyledons</taxon>
        <taxon>Gunneridae</taxon>
        <taxon>Pentapetalae</taxon>
        <taxon>asterids</taxon>
        <taxon>lamiids</taxon>
        <taxon>Solanales</taxon>
        <taxon>Solanaceae</taxon>
        <taxon>Solanoideae</taxon>
        <taxon>Capsiceae</taxon>
        <taxon>Capsicum</taxon>
    </lineage>
</organism>
<feature type="compositionally biased region" description="Acidic residues" evidence="1">
    <location>
        <begin position="334"/>
        <end position="357"/>
    </location>
</feature>
<keyword evidence="4" id="KW-1185">Reference proteome</keyword>
<reference evidence="4" key="2">
    <citation type="journal article" date="2017" name="J. Anim. Genet.">
        <title>Multiple reference genome sequences of hot pepper reveal the massive evolution of plant disease resistance genes by retroduplication.</title>
        <authorList>
            <person name="Kim S."/>
            <person name="Park J."/>
            <person name="Yeom S.-I."/>
            <person name="Kim Y.-M."/>
            <person name="Seo E."/>
            <person name="Kim K.-T."/>
            <person name="Kim M.-S."/>
            <person name="Lee J.M."/>
            <person name="Cheong K."/>
            <person name="Shin H.-S."/>
            <person name="Kim S.-B."/>
            <person name="Han K."/>
            <person name="Lee J."/>
            <person name="Park M."/>
            <person name="Lee H.-A."/>
            <person name="Lee H.-Y."/>
            <person name="Lee Y."/>
            <person name="Oh S."/>
            <person name="Lee J.H."/>
            <person name="Choi E."/>
            <person name="Choi E."/>
            <person name="Lee S.E."/>
            <person name="Jeon J."/>
            <person name="Kim H."/>
            <person name="Choi G."/>
            <person name="Song H."/>
            <person name="Lee J."/>
            <person name="Lee S.-C."/>
            <person name="Kwon J.-K."/>
            <person name="Lee H.-Y."/>
            <person name="Koo N."/>
            <person name="Hong Y."/>
            <person name="Kim R.W."/>
            <person name="Kang W.-H."/>
            <person name="Huh J.H."/>
            <person name="Kang B.-C."/>
            <person name="Yang T.-J."/>
            <person name="Lee Y.-H."/>
            <person name="Bennetzen J.L."/>
            <person name="Choi D."/>
        </authorList>
    </citation>
    <scope>NUCLEOTIDE SEQUENCE [LARGE SCALE GENOMIC DNA]</scope>
    <source>
        <strain evidence="4">cv. PBC81</strain>
    </source>
</reference>
<dbReference type="AlphaFoldDB" id="A0A2G2WCF3"/>
<feature type="compositionally biased region" description="Basic and acidic residues" evidence="1">
    <location>
        <begin position="314"/>
        <end position="333"/>
    </location>
</feature>
<evidence type="ECO:0000256" key="1">
    <source>
        <dbReference type="SAM" id="MobiDB-lite"/>
    </source>
</evidence>
<dbReference type="PANTHER" id="PTHR48258">
    <property type="entry name" value="DUF4218 DOMAIN-CONTAINING PROTEIN-RELATED"/>
    <property type="match status" value="1"/>
</dbReference>
<evidence type="ECO:0000313" key="3">
    <source>
        <dbReference type="EMBL" id="PHT42935.1"/>
    </source>
</evidence>
<dbReference type="Proteomes" id="UP000224567">
    <property type="component" value="Unassembled WGS sequence"/>
</dbReference>
<sequence>MTHLRNNGFVPNYNYWHYHGEIYIPDPSVLDIHQENLCRYKNDVKNKNKVEASTLAEEASLFCVNYFKSHILRRHRKVPQNLDGGGFEEDHPEMLSIIRKLVGVLAWDPSSDITNQIMKYLIEGPLHMVHPFNGYVINSYKFCTREYSSKKSMMNSSVRIKGCSHSDDIIDYFGRLIEILQLEYNALPFNQTMLFKCYWFDPTPKHGTRVDLWYNVVDVNKRRFFNIYKPFTFVVQASQVYFEMYPTVKKTMSEWLAVFSIKARSIADVPKKVEQPHTLIDPAFQEDYSQIHQIDIVENKILNILNDPDSILIDMKKEEEKEEDGREEDKNDEKDEDEDENKDEDNDEDADLIFEYL</sequence>
<feature type="region of interest" description="Disordered" evidence="1">
    <location>
        <begin position="314"/>
        <end position="357"/>
    </location>
</feature>
<dbReference type="EMBL" id="MLFT02000007">
    <property type="protein sequence ID" value="PHT42935.1"/>
    <property type="molecule type" value="Genomic_DNA"/>
</dbReference>
<feature type="domain" description="DUF4216" evidence="2">
    <location>
        <begin position="181"/>
        <end position="258"/>
    </location>
</feature>
<dbReference type="OrthoDB" id="1300947at2759"/>
<reference evidence="3 4" key="1">
    <citation type="journal article" date="2017" name="Genome Biol.">
        <title>New reference genome sequences of hot pepper reveal the massive evolution of plant disease-resistance genes by retroduplication.</title>
        <authorList>
            <person name="Kim S."/>
            <person name="Park J."/>
            <person name="Yeom S.I."/>
            <person name="Kim Y.M."/>
            <person name="Seo E."/>
            <person name="Kim K.T."/>
            <person name="Kim M.S."/>
            <person name="Lee J.M."/>
            <person name="Cheong K."/>
            <person name="Shin H.S."/>
            <person name="Kim S.B."/>
            <person name="Han K."/>
            <person name="Lee J."/>
            <person name="Park M."/>
            <person name="Lee H.A."/>
            <person name="Lee H.Y."/>
            <person name="Lee Y."/>
            <person name="Oh S."/>
            <person name="Lee J.H."/>
            <person name="Choi E."/>
            <person name="Choi E."/>
            <person name="Lee S.E."/>
            <person name="Jeon J."/>
            <person name="Kim H."/>
            <person name="Choi G."/>
            <person name="Song H."/>
            <person name="Lee J."/>
            <person name="Lee S.C."/>
            <person name="Kwon J.K."/>
            <person name="Lee H.Y."/>
            <person name="Koo N."/>
            <person name="Hong Y."/>
            <person name="Kim R.W."/>
            <person name="Kang W.H."/>
            <person name="Huh J.H."/>
            <person name="Kang B.C."/>
            <person name="Yang T.J."/>
            <person name="Lee Y.H."/>
            <person name="Bennetzen J.L."/>
            <person name="Choi D."/>
        </authorList>
    </citation>
    <scope>NUCLEOTIDE SEQUENCE [LARGE SCALE GENOMIC DNA]</scope>
    <source>
        <strain evidence="4">cv. PBC81</strain>
    </source>
</reference>
<comment type="caution">
    <text evidence="3">The sequence shown here is derived from an EMBL/GenBank/DDBJ whole genome shotgun (WGS) entry which is preliminary data.</text>
</comment>
<gene>
    <name evidence="3" type="ORF">CQW23_16960</name>
</gene>
<dbReference type="PANTHER" id="PTHR48258:SF4">
    <property type="entry name" value="DUF4216 DOMAIN-CONTAINING PROTEIN"/>
    <property type="match status" value="1"/>
</dbReference>